<evidence type="ECO:0000256" key="3">
    <source>
        <dbReference type="SAM" id="SignalP"/>
    </source>
</evidence>
<keyword evidence="2" id="KW-1133">Transmembrane helix</keyword>
<name>A0A3P1SE37_9ACTO</name>
<dbReference type="Proteomes" id="UP000280444">
    <property type="component" value="Unassembled WGS sequence"/>
</dbReference>
<keyword evidence="3" id="KW-0732">Signal</keyword>
<feature type="compositionally biased region" description="Polar residues" evidence="1">
    <location>
        <begin position="199"/>
        <end position="210"/>
    </location>
</feature>
<feature type="compositionally biased region" description="Polar residues" evidence="1">
    <location>
        <begin position="236"/>
        <end position="276"/>
    </location>
</feature>
<dbReference type="SUPFAM" id="SSF55797">
    <property type="entry name" value="PR-1-like"/>
    <property type="match status" value="1"/>
</dbReference>
<keyword evidence="2" id="KW-0472">Membrane</keyword>
<dbReference type="InterPro" id="IPR035940">
    <property type="entry name" value="CAP_sf"/>
</dbReference>
<dbReference type="EMBL" id="RQZF01000005">
    <property type="protein sequence ID" value="RRC95247.1"/>
    <property type="molecule type" value="Genomic_DNA"/>
</dbReference>
<dbReference type="PANTHER" id="PTHR31157:SF1">
    <property type="entry name" value="SCP DOMAIN-CONTAINING PROTEIN"/>
    <property type="match status" value="1"/>
</dbReference>
<dbReference type="InterPro" id="IPR014044">
    <property type="entry name" value="CAP_dom"/>
</dbReference>
<organism evidence="5 6">
    <name type="scientific">Schaalia canis</name>
    <dbReference type="NCBI Taxonomy" id="100469"/>
    <lineage>
        <taxon>Bacteria</taxon>
        <taxon>Bacillati</taxon>
        <taxon>Actinomycetota</taxon>
        <taxon>Actinomycetes</taxon>
        <taxon>Actinomycetales</taxon>
        <taxon>Actinomycetaceae</taxon>
        <taxon>Schaalia</taxon>
    </lineage>
</organism>
<evidence type="ECO:0000313" key="6">
    <source>
        <dbReference type="Proteomes" id="UP000280444"/>
    </source>
</evidence>
<evidence type="ECO:0000256" key="2">
    <source>
        <dbReference type="SAM" id="Phobius"/>
    </source>
</evidence>
<proteinExistence type="predicted"/>
<evidence type="ECO:0000256" key="1">
    <source>
        <dbReference type="SAM" id="MobiDB-lite"/>
    </source>
</evidence>
<feature type="domain" description="SCP" evidence="4">
    <location>
        <begin position="52"/>
        <end position="178"/>
    </location>
</feature>
<evidence type="ECO:0000313" key="5">
    <source>
        <dbReference type="EMBL" id="RRC95247.1"/>
    </source>
</evidence>
<dbReference type="CDD" id="cd05379">
    <property type="entry name" value="CAP_bacterial"/>
    <property type="match status" value="1"/>
</dbReference>
<dbReference type="Pfam" id="PF00188">
    <property type="entry name" value="CAP"/>
    <property type="match status" value="1"/>
</dbReference>
<feature type="compositionally biased region" description="Low complexity" evidence="1">
    <location>
        <begin position="184"/>
        <end position="198"/>
    </location>
</feature>
<evidence type="ECO:0000259" key="4">
    <source>
        <dbReference type="SMART" id="SM00198"/>
    </source>
</evidence>
<feature type="transmembrane region" description="Helical" evidence="2">
    <location>
        <begin position="306"/>
        <end position="327"/>
    </location>
</feature>
<reference evidence="5 6" key="1">
    <citation type="submission" date="2018-11" db="EMBL/GenBank/DDBJ databases">
        <title>Genomes From Bacteria Associated with the Canine Oral Cavity: a Test Case for Automated Genome-Based Taxonomic Assignment.</title>
        <authorList>
            <person name="Coil D.A."/>
            <person name="Jospin G."/>
            <person name="Darling A.E."/>
            <person name="Wallis C."/>
            <person name="Davis I.J."/>
            <person name="Harris S."/>
            <person name="Eisen J.A."/>
            <person name="Holcombe L.J."/>
            <person name="O'Flynn C."/>
        </authorList>
    </citation>
    <scope>NUCLEOTIDE SEQUENCE [LARGE SCALE GENOMIC DNA]</scope>
    <source>
        <strain evidence="5 6">OH770</strain>
    </source>
</reference>
<comment type="caution">
    <text evidence="5">The sequence shown here is derived from an EMBL/GenBank/DDBJ whole genome shotgun (WGS) entry which is preliminary data.</text>
</comment>
<feature type="compositionally biased region" description="Low complexity" evidence="1">
    <location>
        <begin position="211"/>
        <end position="234"/>
    </location>
</feature>
<protein>
    <recommendedName>
        <fullName evidence="4">SCP domain-containing protein</fullName>
    </recommendedName>
</protein>
<feature type="chain" id="PRO_5018288570" description="SCP domain-containing protein" evidence="3">
    <location>
        <begin position="31"/>
        <end position="334"/>
    </location>
</feature>
<keyword evidence="2" id="KW-0812">Transmembrane</keyword>
<dbReference type="SMART" id="SM00198">
    <property type="entry name" value="SCP"/>
    <property type="match status" value="1"/>
</dbReference>
<dbReference type="RefSeq" id="WP_124870294.1">
    <property type="nucleotide sequence ID" value="NZ_RQZF01000005.1"/>
</dbReference>
<dbReference type="AlphaFoldDB" id="A0A3P1SE37"/>
<keyword evidence="6" id="KW-1185">Reference proteome</keyword>
<feature type="signal peptide" evidence="3">
    <location>
        <begin position="1"/>
        <end position="30"/>
    </location>
</feature>
<sequence>MRLTRFIAATLAASTLITLPALGTSGVASAVATPAPTLSAAFPQALSAHEAPHADMIVWRVNQLRASLGLSPVVRVAELDAVAQNWSEYMAATGVFDHRPGFADYYPGGWRRASENVAMRQSSSDDDAGTELYLQWENSPGHYANMIDPDTNAIGVGISYNPSTRSWYGTQNFASYPDQSHLTVVSSGSVSSGSSPSVDTSITAPSWTGDASSTAPAPQATPSPSETTSASETTPRNDQGNSAGAEASQSAPDQAQSHSDRPQSQPQPQVKGTQYIQPVEDVDTTKKAPSAAGHMKAPSGLSATGLQASFVGVALIILASGALLLTLRRQYAHR</sequence>
<feature type="region of interest" description="Disordered" evidence="1">
    <location>
        <begin position="184"/>
        <end position="278"/>
    </location>
</feature>
<dbReference type="Gene3D" id="3.40.33.10">
    <property type="entry name" value="CAP"/>
    <property type="match status" value="1"/>
</dbReference>
<dbReference type="PANTHER" id="PTHR31157">
    <property type="entry name" value="SCP DOMAIN-CONTAINING PROTEIN"/>
    <property type="match status" value="1"/>
</dbReference>
<gene>
    <name evidence="5" type="ORF">EII11_06325</name>
</gene>
<dbReference type="OrthoDB" id="68195at2"/>
<accession>A0A3P1SE37</accession>